<dbReference type="InterPro" id="IPR006521">
    <property type="entry name" value="Tail_protein_I"/>
</dbReference>
<dbReference type="RefSeq" id="WP_149298305.1">
    <property type="nucleotide sequence ID" value="NZ_CP043473.1"/>
</dbReference>
<dbReference type="Pfam" id="PF09684">
    <property type="entry name" value="Tail_P2_I"/>
    <property type="match status" value="1"/>
</dbReference>
<dbReference type="AlphaFoldDB" id="A0A5C1DKB3"/>
<evidence type="ECO:0000313" key="2">
    <source>
        <dbReference type="Proteomes" id="UP000322079"/>
    </source>
</evidence>
<accession>A0A5C1DKB3</accession>
<sequence length="273" mass="30636">MIDTTPNLLAGDDRLAPIAELSRRFQQIALPPFLVYLIDSVQAEWLPALAEQLHVAGDEGWLLARTERQRRDLILQAIALHRRKGTRWALSQVLATLGLNGRISEWFEYQGEPYRFRIDLELSADGLPEATYHALRRMLEQYGNARSLLEGLSLRYTRHDVTPCLASTTEGGELATVYPYATREREQRNALYSVAVAGGAERAAVYPYRQTRWQGGQPLAWGGAPLARETVAVYPFRPALFEGQSPLRWAAGLLCRETVTVPPLGFNAFSKTL</sequence>
<dbReference type="KEGG" id="chrm:FYK34_16525"/>
<dbReference type="Proteomes" id="UP000322079">
    <property type="component" value="Chromosome"/>
</dbReference>
<keyword evidence="2" id="KW-1185">Reference proteome</keyword>
<gene>
    <name evidence="1" type="ORF">FYK34_16525</name>
</gene>
<dbReference type="NCBIfam" id="TIGR01634">
    <property type="entry name" value="tail_P2_I"/>
    <property type="match status" value="1"/>
</dbReference>
<proteinExistence type="predicted"/>
<reference evidence="1 2" key="1">
    <citation type="submission" date="2019-08" db="EMBL/GenBank/DDBJ databases">
        <title>Chromobacterium paludis, a novel bacterium isolated from a Maryland marsh pond.</title>
        <authorList>
            <person name="Blackburn M.B."/>
            <person name="Gundersen-Rindal D.E."/>
        </authorList>
    </citation>
    <scope>NUCLEOTIDE SEQUENCE [LARGE SCALE GENOMIC DNA]</scope>
    <source>
        <strain evidence="2">IIBBL 257-1</strain>
    </source>
</reference>
<protein>
    <submittedName>
        <fullName evidence="1">Phage tail protein I</fullName>
    </submittedName>
</protein>
<dbReference type="EMBL" id="CP043473">
    <property type="protein sequence ID" value="QEL57050.1"/>
    <property type="molecule type" value="Genomic_DNA"/>
</dbReference>
<evidence type="ECO:0000313" key="1">
    <source>
        <dbReference type="EMBL" id="QEL57050.1"/>
    </source>
</evidence>
<name>A0A5C1DKB3_9NEIS</name>
<organism evidence="1 2">
    <name type="scientific">Chromobacterium paludis</name>
    <dbReference type="NCBI Taxonomy" id="2605945"/>
    <lineage>
        <taxon>Bacteria</taxon>
        <taxon>Pseudomonadati</taxon>
        <taxon>Pseudomonadota</taxon>
        <taxon>Betaproteobacteria</taxon>
        <taxon>Neisseriales</taxon>
        <taxon>Chromobacteriaceae</taxon>
        <taxon>Chromobacterium</taxon>
    </lineage>
</organism>